<dbReference type="Proteomes" id="UP001500466">
    <property type="component" value="Unassembled WGS sequence"/>
</dbReference>
<dbReference type="SUPFAM" id="SSF53474">
    <property type="entry name" value="alpha/beta-Hydrolases"/>
    <property type="match status" value="1"/>
</dbReference>
<accession>A0ABP9I5W8</accession>
<dbReference type="Gene3D" id="3.40.50.1820">
    <property type="entry name" value="alpha/beta hydrolase"/>
    <property type="match status" value="1"/>
</dbReference>
<dbReference type="InterPro" id="IPR029058">
    <property type="entry name" value="AB_hydrolase_fold"/>
</dbReference>
<comment type="caution">
    <text evidence="2">The sequence shown here is derived from an EMBL/GenBank/DDBJ whole genome shotgun (WGS) entry which is preliminary data.</text>
</comment>
<dbReference type="InterPro" id="IPR000073">
    <property type="entry name" value="AB_hydrolase_1"/>
</dbReference>
<protein>
    <submittedName>
        <fullName evidence="2">Alpha/beta fold hydrolase</fullName>
    </submittedName>
</protein>
<name>A0ABP9I5W8_9ACTN</name>
<sequence>MATIVLVPGFWLGGWAWERVVGPLAAAGHEVIPVTLPGLAERSGEDLTAIDLDTHIEAIVDLVRERDLHEVVLVGHSGGGIAAYGAADRIPERLAKIVFVDSGPLADGTSQFDTLDPDEQPLRRAEVAASGDVSVPPPAWDAAADPQNLAGLTEEDLALLRERSTPEPWGVASRPLRLVNPARYDVPSHLVVSTFPVQVVEQMVAEGHPFFAEFTAAKTRTVRAVPTGHWPMFSKPAELAAALAEIAATDDRA</sequence>
<evidence type="ECO:0000259" key="1">
    <source>
        <dbReference type="Pfam" id="PF12697"/>
    </source>
</evidence>
<dbReference type="PANTHER" id="PTHR37017">
    <property type="entry name" value="AB HYDROLASE-1 DOMAIN-CONTAINING PROTEIN-RELATED"/>
    <property type="match status" value="1"/>
</dbReference>
<dbReference type="Pfam" id="PF12697">
    <property type="entry name" value="Abhydrolase_6"/>
    <property type="match status" value="1"/>
</dbReference>
<evidence type="ECO:0000313" key="2">
    <source>
        <dbReference type="EMBL" id="GAA4988284.1"/>
    </source>
</evidence>
<evidence type="ECO:0000313" key="3">
    <source>
        <dbReference type="Proteomes" id="UP001500466"/>
    </source>
</evidence>
<organism evidence="2 3">
    <name type="scientific">Yinghuangia aomiensis</name>
    <dbReference type="NCBI Taxonomy" id="676205"/>
    <lineage>
        <taxon>Bacteria</taxon>
        <taxon>Bacillati</taxon>
        <taxon>Actinomycetota</taxon>
        <taxon>Actinomycetes</taxon>
        <taxon>Kitasatosporales</taxon>
        <taxon>Streptomycetaceae</taxon>
        <taxon>Yinghuangia</taxon>
    </lineage>
</organism>
<keyword evidence="2" id="KW-0378">Hydrolase</keyword>
<dbReference type="PANTHER" id="PTHR37017:SF3">
    <property type="entry name" value="AB HYDROLASE-1 DOMAIN-CONTAINING PROTEIN"/>
    <property type="match status" value="1"/>
</dbReference>
<reference evidence="3" key="1">
    <citation type="journal article" date="2019" name="Int. J. Syst. Evol. Microbiol.">
        <title>The Global Catalogue of Microorganisms (GCM) 10K type strain sequencing project: providing services to taxonomists for standard genome sequencing and annotation.</title>
        <authorList>
            <consortium name="The Broad Institute Genomics Platform"/>
            <consortium name="The Broad Institute Genome Sequencing Center for Infectious Disease"/>
            <person name="Wu L."/>
            <person name="Ma J."/>
        </authorList>
    </citation>
    <scope>NUCLEOTIDE SEQUENCE [LARGE SCALE GENOMIC DNA]</scope>
    <source>
        <strain evidence="3">JCM 17986</strain>
    </source>
</reference>
<proteinExistence type="predicted"/>
<keyword evidence="3" id="KW-1185">Reference proteome</keyword>
<gene>
    <name evidence="2" type="ORF">GCM10023205_69030</name>
</gene>
<dbReference type="InterPro" id="IPR052897">
    <property type="entry name" value="Sec-Metab_Biosynth_Hydrolase"/>
</dbReference>
<dbReference type="RefSeq" id="WP_345679740.1">
    <property type="nucleotide sequence ID" value="NZ_BAABHS010000035.1"/>
</dbReference>
<dbReference type="GO" id="GO:0016787">
    <property type="term" value="F:hydrolase activity"/>
    <property type="evidence" value="ECO:0007669"/>
    <property type="project" value="UniProtKB-KW"/>
</dbReference>
<feature type="domain" description="AB hydrolase-1" evidence="1">
    <location>
        <begin position="4"/>
        <end position="242"/>
    </location>
</feature>
<dbReference type="EMBL" id="BAABHS010000035">
    <property type="protein sequence ID" value="GAA4988284.1"/>
    <property type="molecule type" value="Genomic_DNA"/>
</dbReference>